<dbReference type="SUPFAM" id="SSF52047">
    <property type="entry name" value="RNI-like"/>
    <property type="match status" value="1"/>
</dbReference>
<evidence type="ECO:0008006" key="3">
    <source>
        <dbReference type="Google" id="ProtNLM"/>
    </source>
</evidence>
<accession>A0A9Q3H5R5</accession>
<dbReference type="EMBL" id="AVOT02011855">
    <property type="protein sequence ID" value="MBW0492998.1"/>
    <property type="molecule type" value="Genomic_DNA"/>
</dbReference>
<gene>
    <name evidence="1" type="ORF">O181_032713</name>
</gene>
<dbReference type="Proteomes" id="UP000765509">
    <property type="component" value="Unassembled WGS sequence"/>
</dbReference>
<proteinExistence type="predicted"/>
<name>A0A9Q3H5R5_9BASI</name>
<organism evidence="1 2">
    <name type="scientific">Austropuccinia psidii MF-1</name>
    <dbReference type="NCBI Taxonomy" id="1389203"/>
    <lineage>
        <taxon>Eukaryota</taxon>
        <taxon>Fungi</taxon>
        <taxon>Dikarya</taxon>
        <taxon>Basidiomycota</taxon>
        <taxon>Pucciniomycotina</taxon>
        <taxon>Pucciniomycetes</taxon>
        <taxon>Pucciniales</taxon>
        <taxon>Sphaerophragmiaceae</taxon>
        <taxon>Austropuccinia</taxon>
    </lineage>
</organism>
<reference evidence="1" key="1">
    <citation type="submission" date="2021-03" db="EMBL/GenBank/DDBJ databases">
        <title>Draft genome sequence of rust myrtle Austropuccinia psidii MF-1, a brazilian biotype.</title>
        <authorList>
            <person name="Quecine M.C."/>
            <person name="Pachon D.M.R."/>
            <person name="Bonatelli M.L."/>
            <person name="Correr F.H."/>
            <person name="Franceschini L.M."/>
            <person name="Leite T.F."/>
            <person name="Margarido G.R.A."/>
            <person name="Almeida C.A."/>
            <person name="Ferrarezi J.A."/>
            <person name="Labate C.A."/>
        </authorList>
    </citation>
    <scope>NUCLEOTIDE SEQUENCE</scope>
    <source>
        <strain evidence="1">MF-1</strain>
    </source>
</reference>
<evidence type="ECO:0000313" key="1">
    <source>
        <dbReference type="EMBL" id="MBW0492998.1"/>
    </source>
</evidence>
<protein>
    <recommendedName>
        <fullName evidence="3">F-box domain-containing protein</fullName>
    </recommendedName>
</protein>
<dbReference type="AlphaFoldDB" id="A0A9Q3H5R5"/>
<dbReference type="Gene3D" id="3.80.10.10">
    <property type="entry name" value="Ribonuclease Inhibitor"/>
    <property type="match status" value="1"/>
</dbReference>
<comment type="caution">
    <text evidence="1">The sequence shown here is derived from an EMBL/GenBank/DDBJ whole genome shotgun (WGS) entry which is preliminary data.</text>
</comment>
<evidence type="ECO:0000313" key="2">
    <source>
        <dbReference type="Proteomes" id="UP000765509"/>
    </source>
</evidence>
<dbReference type="InterPro" id="IPR032675">
    <property type="entry name" value="LRR_dom_sf"/>
</dbReference>
<keyword evidence="2" id="KW-1185">Reference proteome</keyword>
<sequence length="438" mass="51036">MGTRQFPTELILQVLENVEHDVLIRLDEASSPYYWCIPPMVLRTVWSERRRQKRVAWSESVPPLCQINRGFREVMTGRLQVFNTLPTWEAFGPSNSSQTKRAVLSANVFRNHTSLFIFGEDLIPYRTWLFINVKSDVWESITLDMDFEHPNMTGGLFELYLTNLPNLTSFTFRATGVKNWVDHMDIRRLVKASPKLKHLTISHLWGASTDSTSDPNPTCCLHSLYLRRFRHCNKNTLDYFVLNSLQSLQEVTIVLDGAIWWRGLSHRFYRGIYATDIQAVFASCVELRTLRFAEIVPRLGYNRPFIEHVDPELDPEFGPLGYILDDMVEKLRQLEILRICGRTFSMRLFDNLRNSGCRLKELSVQNYPGFPIPRFLQQLKENPALSRLEKFQIGTDAISDQYEGVLALACQELKIEFQTIDYENVFKYPTWEGPYEIL</sequence>
<dbReference type="OrthoDB" id="2496293at2759"/>